<evidence type="ECO:0000256" key="1">
    <source>
        <dbReference type="SAM" id="Phobius"/>
    </source>
</evidence>
<dbReference type="AlphaFoldDB" id="A0A7W4WFR5"/>
<feature type="transmembrane region" description="Helical" evidence="1">
    <location>
        <begin position="6"/>
        <end position="25"/>
    </location>
</feature>
<keyword evidence="1" id="KW-0812">Transmembrane</keyword>
<reference evidence="2 3" key="1">
    <citation type="submission" date="2020-08" db="EMBL/GenBank/DDBJ databases">
        <title>Genomic Encyclopedia of Type Strains, Phase III (KMG-III): the genomes of soil and plant-associated and newly described type strains.</title>
        <authorList>
            <person name="Whitman W."/>
        </authorList>
    </citation>
    <scope>NUCLEOTIDE SEQUENCE [LARGE SCALE GENOMIC DNA]</scope>
    <source>
        <strain evidence="2 3">CECT 8799</strain>
    </source>
</reference>
<keyword evidence="1" id="KW-1133">Transmembrane helix</keyword>
<accession>A0A7W4WFR5</accession>
<evidence type="ECO:0000313" key="2">
    <source>
        <dbReference type="EMBL" id="MBB3063399.1"/>
    </source>
</evidence>
<sequence length="49" mass="5474">MATIVGLFFIMLGVTILQGILRWLATRQGWHALHEKPLQKVVGNSVSNK</sequence>
<gene>
    <name evidence="2" type="ORF">FHS09_004257</name>
</gene>
<keyword evidence="3" id="KW-1185">Reference proteome</keyword>
<evidence type="ECO:0000313" key="3">
    <source>
        <dbReference type="Proteomes" id="UP000535937"/>
    </source>
</evidence>
<organism evidence="2 3">
    <name type="scientific">Microbulbifer rhizosphaerae</name>
    <dbReference type="NCBI Taxonomy" id="1562603"/>
    <lineage>
        <taxon>Bacteria</taxon>
        <taxon>Pseudomonadati</taxon>
        <taxon>Pseudomonadota</taxon>
        <taxon>Gammaproteobacteria</taxon>
        <taxon>Cellvibrionales</taxon>
        <taxon>Microbulbiferaceae</taxon>
        <taxon>Microbulbifer</taxon>
    </lineage>
</organism>
<proteinExistence type="predicted"/>
<comment type="caution">
    <text evidence="2">The sequence shown here is derived from an EMBL/GenBank/DDBJ whole genome shotgun (WGS) entry which is preliminary data.</text>
</comment>
<name>A0A7W4WFR5_9GAMM</name>
<dbReference type="Proteomes" id="UP000535937">
    <property type="component" value="Unassembled WGS sequence"/>
</dbReference>
<protein>
    <submittedName>
        <fullName evidence="2">Uncharacterized protein</fullName>
    </submittedName>
</protein>
<dbReference type="EMBL" id="JACHWZ010000030">
    <property type="protein sequence ID" value="MBB3063399.1"/>
    <property type="molecule type" value="Genomic_DNA"/>
</dbReference>
<keyword evidence="1" id="KW-0472">Membrane</keyword>